<name>A0A438MT77_EXOME</name>
<gene>
    <name evidence="2" type="ORF">B0A52_10062</name>
</gene>
<dbReference type="EMBL" id="NAJM01000069">
    <property type="protein sequence ID" value="RVX66128.1"/>
    <property type="molecule type" value="Genomic_DNA"/>
</dbReference>
<reference evidence="2 3" key="1">
    <citation type="submission" date="2017-03" db="EMBL/GenBank/DDBJ databases">
        <title>Genomes of endolithic fungi from Antarctica.</title>
        <authorList>
            <person name="Coleine C."/>
            <person name="Masonjones S."/>
            <person name="Stajich J.E."/>
        </authorList>
    </citation>
    <scope>NUCLEOTIDE SEQUENCE [LARGE SCALE GENOMIC DNA]</scope>
    <source>
        <strain evidence="2 3">CCFEE 6314</strain>
    </source>
</reference>
<accession>A0A438MT77</accession>
<dbReference type="Proteomes" id="UP000288859">
    <property type="component" value="Unassembled WGS sequence"/>
</dbReference>
<comment type="caution">
    <text evidence="2">The sequence shown here is derived from an EMBL/GenBank/DDBJ whole genome shotgun (WGS) entry which is preliminary data.</text>
</comment>
<dbReference type="AlphaFoldDB" id="A0A438MT77"/>
<sequence length="263" mass="29183">MDPSSTTPETRKPAPAAPTETGMYPFLPRYRSDDGVDKSRFAKGPPPMYRPLLPRLPVSQQLQGLTSTGLQEPGIATRKRKAEAAPRNEPPKKRGRPRRSETTVRTPAEITPVEPQGELRIRRPDRLPDAKSNTIANNTPKPAAVMIPSDGPPAALRSPDTVLSGTKHRELVALRDDYNKAHRVIQRIKNLDSKIAALRQSSSPVLVRGNGPAREVILQPLRPHYFVAKLRSYERSPGKGTESILHQTGIKNDVFMGFKGYNW</sequence>
<feature type="compositionally biased region" description="Basic and acidic residues" evidence="1">
    <location>
        <begin position="30"/>
        <end position="40"/>
    </location>
</feature>
<evidence type="ECO:0000313" key="3">
    <source>
        <dbReference type="Proteomes" id="UP000288859"/>
    </source>
</evidence>
<feature type="compositionally biased region" description="Low complexity" evidence="1">
    <location>
        <begin position="50"/>
        <end position="71"/>
    </location>
</feature>
<protein>
    <submittedName>
        <fullName evidence="2">Uncharacterized protein</fullName>
    </submittedName>
</protein>
<dbReference type="VEuPathDB" id="FungiDB:PV10_01474"/>
<proteinExistence type="predicted"/>
<evidence type="ECO:0000313" key="2">
    <source>
        <dbReference type="EMBL" id="RVX66128.1"/>
    </source>
</evidence>
<feature type="region of interest" description="Disordered" evidence="1">
    <location>
        <begin position="1"/>
        <end position="105"/>
    </location>
</feature>
<organism evidence="2 3">
    <name type="scientific">Exophiala mesophila</name>
    <name type="common">Black yeast-like fungus</name>
    <dbReference type="NCBI Taxonomy" id="212818"/>
    <lineage>
        <taxon>Eukaryota</taxon>
        <taxon>Fungi</taxon>
        <taxon>Dikarya</taxon>
        <taxon>Ascomycota</taxon>
        <taxon>Pezizomycotina</taxon>
        <taxon>Eurotiomycetes</taxon>
        <taxon>Chaetothyriomycetidae</taxon>
        <taxon>Chaetothyriales</taxon>
        <taxon>Herpotrichiellaceae</taxon>
        <taxon>Exophiala</taxon>
    </lineage>
</organism>
<feature type="compositionally biased region" description="Basic and acidic residues" evidence="1">
    <location>
        <begin position="82"/>
        <end position="102"/>
    </location>
</feature>
<evidence type="ECO:0000256" key="1">
    <source>
        <dbReference type="SAM" id="MobiDB-lite"/>
    </source>
</evidence>
<dbReference type="OrthoDB" id="10366886at2759"/>